<dbReference type="RefSeq" id="WP_183362204.1">
    <property type="nucleotide sequence ID" value="NZ_BLXZ01000006.1"/>
</dbReference>
<organism evidence="2 3">
    <name type="scientific">Geomonas limicola</name>
    <dbReference type="NCBI Taxonomy" id="2740186"/>
    <lineage>
        <taxon>Bacteria</taxon>
        <taxon>Pseudomonadati</taxon>
        <taxon>Thermodesulfobacteriota</taxon>
        <taxon>Desulfuromonadia</taxon>
        <taxon>Geobacterales</taxon>
        <taxon>Geobacteraceae</taxon>
        <taxon>Geomonas</taxon>
    </lineage>
</organism>
<keyword evidence="1" id="KW-0812">Transmembrane</keyword>
<keyword evidence="3" id="KW-1185">Reference proteome</keyword>
<accession>A0A6V8NET0</accession>
<feature type="transmembrane region" description="Helical" evidence="1">
    <location>
        <begin position="351"/>
        <end position="373"/>
    </location>
</feature>
<keyword evidence="1" id="KW-0472">Membrane</keyword>
<dbReference type="EMBL" id="BLXZ01000006">
    <property type="protein sequence ID" value="GFO69629.1"/>
    <property type="molecule type" value="Genomic_DNA"/>
</dbReference>
<dbReference type="Pfam" id="PF16868">
    <property type="entry name" value="NMT1_3"/>
    <property type="match status" value="1"/>
</dbReference>
<evidence type="ECO:0008006" key="4">
    <source>
        <dbReference type="Google" id="ProtNLM"/>
    </source>
</evidence>
<dbReference type="AlphaFoldDB" id="A0A6V8NET0"/>
<keyword evidence="1" id="KW-1133">Transmembrane helix</keyword>
<gene>
    <name evidence="2" type="ORF">GMLC_32080</name>
</gene>
<protein>
    <recommendedName>
        <fullName evidence="4">C4-dicarboxylate ABC transporter substrate-binding protein</fullName>
    </recommendedName>
</protein>
<evidence type="ECO:0000313" key="2">
    <source>
        <dbReference type="EMBL" id="GFO69629.1"/>
    </source>
</evidence>
<proteinExistence type="predicted"/>
<evidence type="ECO:0000313" key="3">
    <source>
        <dbReference type="Proteomes" id="UP000587586"/>
    </source>
</evidence>
<feature type="transmembrane region" description="Helical" evidence="1">
    <location>
        <begin position="27"/>
        <end position="49"/>
    </location>
</feature>
<dbReference type="PANTHER" id="PTHR42941:SF1">
    <property type="entry name" value="SLL1037 PROTEIN"/>
    <property type="match status" value="1"/>
</dbReference>
<dbReference type="InterPro" id="IPR011852">
    <property type="entry name" value="TRAP_TAXI"/>
</dbReference>
<sequence length="455" mass="50057">MEEKKQFRNFAAVRPMARFVGVSVRDLMVTVGPLVLLTLVAIWAAYWLLRPAPPNTITITSGPEGSNFLVTAQKYQKILARNGVKLKILTSGGSLDNLRRLSDPKFQVDVGFVQGGVTQGVNIDKLVSLGSVFHVPMLVYYRTDAPVQLLSGFTGKRIAIGLPGSGTRVLALTVLKANGIEPGGATQLVDLGGEAASQALIDGTVDAAFLMGDSATPAVMRKLLWTPGIRLLNFPQAPGFARRYQYLEKLDLPMGVFDFGKNMPPEDIHLMGPTAELVARSDLHPALSDLLIEAAREVHGKATLMQKAGDFPAPLEHEFPISADAKRYYNSGKSFFYRVLPFWLATLADRLIVVVIPIVVVLIPGLKLVPAVYSWRIKSRIYRWYGNLIALERSILANPSVEERAALLKRLDDIEAEVNKMKMPLAYAEQFYVLRDHIKFVGDRYREGLKGTASG</sequence>
<dbReference type="PANTHER" id="PTHR42941">
    <property type="entry name" value="SLL1037 PROTEIN"/>
    <property type="match status" value="1"/>
</dbReference>
<dbReference type="SUPFAM" id="SSF53850">
    <property type="entry name" value="Periplasmic binding protein-like II"/>
    <property type="match status" value="1"/>
</dbReference>
<dbReference type="Proteomes" id="UP000587586">
    <property type="component" value="Unassembled WGS sequence"/>
</dbReference>
<dbReference type="Gene3D" id="3.40.190.10">
    <property type="entry name" value="Periplasmic binding protein-like II"/>
    <property type="match status" value="2"/>
</dbReference>
<name>A0A6V8NET0_9BACT</name>
<evidence type="ECO:0000256" key="1">
    <source>
        <dbReference type="SAM" id="Phobius"/>
    </source>
</evidence>
<comment type="caution">
    <text evidence="2">The sequence shown here is derived from an EMBL/GenBank/DDBJ whole genome shotgun (WGS) entry which is preliminary data.</text>
</comment>
<reference evidence="3" key="1">
    <citation type="submission" date="2020-06" db="EMBL/GenBank/DDBJ databases">
        <title>Draft genomic sequecing of Geomonas sp. Red745.</title>
        <authorList>
            <person name="Itoh H."/>
            <person name="Xu Z.X."/>
            <person name="Ushijima N."/>
            <person name="Masuda Y."/>
            <person name="Shiratori Y."/>
            <person name="Senoo K."/>
        </authorList>
    </citation>
    <scope>NUCLEOTIDE SEQUENCE [LARGE SCALE GENOMIC DNA]</scope>
    <source>
        <strain evidence="3">Red745</strain>
    </source>
</reference>